<dbReference type="GO" id="GO:0046872">
    <property type="term" value="F:metal ion binding"/>
    <property type="evidence" value="ECO:0007669"/>
    <property type="project" value="UniProtKB-KW"/>
</dbReference>
<evidence type="ECO:0000256" key="4">
    <source>
        <dbReference type="ARBA" id="ARBA00023014"/>
    </source>
</evidence>
<dbReference type="InterPro" id="IPR006657">
    <property type="entry name" value="MoPterin_dinucl-bd_dom"/>
</dbReference>
<evidence type="ECO:0000256" key="3">
    <source>
        <dbReference type="ARBA" id="ARBA00023004"/>
    </source>
</evidence>
<accession>A0A532V7T7</accession>
<evidence type="ECO:0000256" key="1">
    <source>
        <dbReference type="ARBA" id="ARBA00022485"/>
    </source>
</evidence>
<protein>
    <recommendedName>
        <fullName evidence="5">4Fe-4S Mo/W bis-MGD-type domain-containing protein</fullName>
    </recommendedName>
</protein>
<evidence type="ECO:0000259" key="5">
    <source>
        <dbReference type="PROSITE" id="PS51669"/>
    </source>
</evidence>
<dbReference type="GO" id="GO:0003954">
    <property type="term" value="F:NADH dehydrogenase activity"/>
    <property type="evidence" value="ECO:0007669"/>
    <property type="project" value="TreeGrafter"/>
</dbReference>
<dbReference type="InterPro" id="IPR006963">
    <property type="entry name" value="Mopterin_OxRdtase_4Fe-4S_dom"/>
</dbReference>
<dbReference type="GO" id="GO:0043546">
    <property type="term" value="F:molybdopterin cofactor binding"/>
    <property type="evidence" value="ECO:0007669"/>
    <property type="project" value="InterPro"/>
</dbReference>
<dbReference type="Gene3D" id="3.40.228.10">
    <property type="entry name" value="Dimethylsulfoxide Reductase, domain 2"/>
    <property type="match status" value="1"/>
</dbReference>
<dbReference type="Proteomes" id="UP000317778">
    <property type="component" value="Unassembled WGS sequence"/>
</dbReference>
<dbReference type="GO" id="GO:0016020">
    <property type="term" value="C:membrane"/>
    <property type="evidence" value="ECO:0007669"/>
    <property type="project" value="TreeGrafter"/>
</dbReference>
<evidence type="ECO:0000313" key="7">
    <source>
        <dbReference type="Proteomes" id="UP000317778"/>
    </source>
</evidence>
<dbReference type="InterPro" id="IPR050123">
    <property type="entry name" value="Prok_molybdopt-oxidoreductase"/>
</dbReference>
<dbReference type="PROSITE" id="PS51669">
    <property type="entry name" value="4FE4S_MOW_BIS_MGD"/>
    <property type="match status" value="1"/>
</dbReference>
<dbReference type="SMART" id="SM00926">
    <property type="entry name" value="Molybdop_Fe4S4"/>
    <property type="match status" value="1"/>
</dbReference>
<keyword evidence="1" id="KW-0004">4Fe-4S</keyword>
<dbReference type="InterPro" id="IPR009010">
    <property type="entry name" value="Asp_de-COase-like_dom_sf"/>
</dbReference>
<name>A0A532V7T7_UNCT6</name>
<keyword evidence="4" id="KW-0411">Iron-sulfur</keyword>
<dbReference type="GO" id="GO:0051539">
    <property type="term" value="F:4 iron, 4 sulfur cluster binding"/>
    <property type="evidence" value="ECO:0007669"/>
    <property type="project" value="UniProtKB-KW"/>
</dbReference>
<dbReference type="SUPFAM" id="SSF53706">
    <property type="entry name" value="Formate dehydrogenase/DMSO reductase, domains 1-3"/>
    <property type="match status" value="1"/>
</dbReference>
<comment type="caution">
    <text evidence="6">The sequence shown here is derived from an EMBL/GenBank/DDBJ whole genome shotgun (WGS) entry which is preliminary data.</text>
</comment>
<reference evidence="6 7" key="1">
    <citation type="submission" date="2017-06" db="EMBL/GenBank/DDBJ databases">
        <title>Novel microbial phyla capable of carbon fixation and sulfur reduction in deep-sea sediments.</title>
        <authorList>
            <person name="Huang J."/>
            <person name="Baker B."/>
            <person name="Wang Y."/>
        </authorList>
    </citation>
    <scope>NUCLEOTIDE SEQUENCE [LARGE SCALE GENOMIC DNA]</scope>
    <source>
        <strain evidence="6">B3_TA06</strain>
    </source>
</reference>
<gene>
    <name evidence="6" type="ORF">CEE36_04240</name>
</gene>
<dbReference type="EMBL" id="NJBO01000005">
    <property type="protein sequence ID" value="TKJ43249.1"/>
    <property type="molecule type" value="Genomic_DNA"/>
</dbReference>
<dbReference type="PANTHER" id="PTHR43105:SF10">
    <property type="entry name" value="NADH-QUINONE OXIDOREDUCTASE SUBUNIT G"/>
    <property type="match status" value="1"/>
</dbReference>
<dbReference type="PANTHER" id="PTHR43105">
    <property type="entry name" value="RESPIRATORY NITRATE REDUCTASE"/>
    <property type="match status" value="1"/>
</dbReference>
<dbReference type="AlphaFoldDB" id="A0A532V7T7"/>
<organism evidence="6 7">
    <name type="scientific">candidate division TA06 bacterium B3_TA06</name>
    <dbReference type="NCBI Taxonomy" id="2012487"/>
    <lineage>
        <taxon>Bacteria</taxon>
        <taxon>Bacteria division TA06</taxon>
    </lineage>
</organism>
<dbReference type="Gene3D" id="3.40.50.740">
    <property type="match status" value="1"/>
</dbReference>
<dbReference type="SUPFAM" id="SSF50692">
    <property type="entry name" value="ADC-like"/>
    <property type="match status" value="1"/>
</dbReference>
<dbReference type="Gene3D" id="2.40.40.20">
    <property type="match status" value="1"/>
</dbReference>
<keyword evidence="2" id="KW-0479">Metal-binding</keyword>
<proteinExistence type="predicted"/>
<feature type="domain" description="4Fe-4S Mo/W bis-MGD-type" evidence="5">
    <location>
        <begin position="2"/>
        <end position="57"/>
    </location>
</feature>
<dbReference type="CDD" id="cd02775">
    <property type="entry name" value="MopB_CT"/>
    <property type="match status" value="1"/>
</dbReference>
<dbReference type="Pfam" id="PF01568">
    <property type="entry name" value="Molydop_binding"/>
    <property type="match status" value="1"/>
</dbReference>
<evidence type="ECO:0000313" key="6">
    <source>
        <dbReference type="EMBL" id="TKJ43249.1"/>
    </source>
</evidence>
<keyword evidence="3" id="KW-0408">Iron</keyword>
<dbReference type="Pfam" id="PF04879">
    <property type="entry name" value="Molybdop_Fe4S4"/>
    <property type="match status" value="1"/>
</dbReference>
<sequence length="533" mass="58335">MSKTPRTVCPFCNLGCELGFEVKGRDIRRVDYVSDSRNEGSLCPKGNAAAEIANHRKRLYHPIIKGEQASLAEAIEYLRQRLTDFKPDEVLVVYDASLTYEEAGLLAAWADGAGYENLAYVTFGPESAFLYGKSPATSVEKITTGEYAFIVGDAFGQDSVISGYLGKAKGDNRKFRYIVVDAFETNTSHFAHRFVQVKAGYEGLFLYGLYKHIANEKIDLESIAEACGVEVSTFEAVALMIRNKDGVLVNAPSRGRSFDHFLTHAAALGLAGVLEQMRYLPLGRRVPSGVRSSFYSYLPMLMGGRIKAVVSFGAYFPWGQPQLKPVLRKAEFVTAGALFIPDGRFELELVLPMAAEIEKQGSILTLFGDAKLTGELFPLSGSLPAGEYIRRLGGTVKPVESLVGNHEALDDAAIDERAEALVSYKAKRRRGRDYLLVGTQSAIGFLSIFEEEAWVKLSPEDASSLGVKDKEEVGIETEQGEAWLSTRIQPGIPSGVAVVSTNHQPSLALFELGTDSATGEGLLKPSWSRIWKR</sequence>
<dbReference type="Gene3D" id="2.20.25.90">
    <property type="entry name" value="ADC-like domains"/>
    <property type="match status" value="1"/>
</dbReference>
<evidence type="ECO:0000256" key="2">
    <source>
        <dbReference type="ARBA" id="ARBA00022723"/>
    </source>
</evidence>
<dbReference type="GO" id="GO:0022904">
    <property type="term" value="P:respiratory electron transport chain"/>
    <property type="evidence" value="ECO:0007669"/>
    <property type="project" value="TreeGrafter"/>
</dbReference>